<reference evidence="2" key="1">
    <citation type="submission" date="2022-06" db="EMBL/GenBank/DDBJ databases">
        <title>Aquibacillus sp. a new bacterium isolated from soil saline samples.</title>
        <authorList>
            <person name="Galisteo C."/>
            <person name="De La Haba R."/>
            <person name="Sanchez-Porro C."/>
            <person name="Ventosa A."/>
        </authorList>
    </citation>
    <scope>NUCLEOTIDE SEQUENCE</scope>
    <source>
        <strain evidence="2">JCM 12387</strain>
    </source>
</reference>
<dbReference type="AlphaFoldDB" id="A0A9X4AHB2"/>
<name>A0A9X4AHB2_9BACI</name>
<evidence type="ECO:0000313" key="3">
    <source>
        <dbReference type="Proteomes" id="UP001145072"/>
    </source>
</evidence>
<dbReference type="EMBL" id="JAMQJZ010000002">
    <property type="protein sequence ID" value="MDC3419529.1"/>
    <property type="molecule type" value="Genomic_DNA"/>
</dbReference>
<accession>A0A9X4AHB2</accession>
<organism evidence="2 3">
    <name type="scientific">Aquibacillus koreensis</name>
    <dbReference type="NCBI Taxonomy" id="279446"/>
    <lineage>
        <taxon>Bacteria</taxon>
        <taxon>Bacillati</taxon>
        <taxon>Bacillota</taxon>
        <taxon>Bacilli</taxon>
        <taxon>Bacillales</taxon>
        <taxon>Bacillaceae</taxon>
        <taxon>Aquibacillus</taxon>
    </lineage>
</organism>
<feature type="transmembrane region" description="Helical" evidence="1">
    <location>
        <begin position="41"/>
        <end position="62"/>
    </location>
</feature>
<keyword evidence="1" id="KW-0472">Membrane</keyword>
<keyword evidence="3" id="KW-1185">Reference proteome</keyword>
<gene>
    <name evidence="2" type="ORF">NC661_04025</name>
</gene>
<protein>
    <submittedName>
        <fullName evidence="2">Uncharacterized protein</fullName>
    </submittedName>
</protein>
<sequence>MNLGWISIISVLLIILCFSYTLTFIENIHQGDKRIAKQSKLVAIICLGLGLLTPIVFILIAYDF</sequence>
<feature type="transmembrane region" description="Helical" evidence="1">
    <location>
        <begin position="6"/>
        <end position="29"/>
    </location>
</feature>
<proteinExistence type="predicted"/>
<evidence type="ECO:0000256" key="1">
    <source>
        <dbReference type="SAM" id="Phobius"/>
    </source>
</evidence>
<dbReference type="Proteomes" id="UP001145072">
    <property type="component" value="Unassembled WGS sequence"/>
</dbReference>
<dbReference type="RefSeq" id="WP_259866910.1">
    <property type="nucleotide sequence ID" value="NZ_JAMQJZ010000002.1"/>
</dbReference>
<keyword evidence="1" id="KW-0812">Transmembrane</keyword>
<evidence type="ECO:0000313" key="2">
    <source>
        <dbReference type="EMBL" id="MDC3419529.1"/>
    </source>
</evidence>
<keyword evidence="1" id="KW-1133">Transmembrane helix</keyword>
<comment type="caution">
    <text evidence="2">The sequence shown here is derived from an EMBL/GenBank/DDBJ whole genome shotgun (WGS) entry which is preliminary data.</text>
</comment>